<keyword evidence="2" id="KW-1185">Reference proteome</keyword>
<sequence length="417" mass="47140">MSNRWPIVVVTGANGGVGYGICQRLLVQLCSRQPADALPQRYATHYDDSADHTIPPCEGIILIMACRNEKRAELARQKLYHFLDAHVARLQVQPDYNGYAGSFRKNVKIEIHLINLSSMQAVFSCGDEIARKYPYVSHLICNAGLASFDKIHWPLFFKQLLADPIGLITAPTFNLQHAGELSLDGLGYVWQSNLFGHYALFRALEPIMSASRSPLGSRVIWMSSLEANPIFWDNEQDDWQLRRTSHSYELSKYQIDLIATYLDQLALRTGRPNAVRHLIAEPGVCSTNVAAAITGPLTDFIKVMLFYLGRLFGSQHHTIQPFKAAISAVHLALVPLALVTFWVTESPSKGRYMRPPVRFGAETGRWGDERVGVTEVKQWDVHQSDAPRLLEKIDTLLREQRSHEEEPQEFERASDRM</sequence>
<organism evidence="1 2">
    <name type="scientific">Pluteus cervinus</name>
    <dbReference type="NCBI Taxonomy" id="181527"/>
    <lineage>
        <taxon>Eukaryota</taxon>
        <taxon>Fungi</taxon>
        <taxon>Dikarya</taxon>
        <taxon>Basidiomycota</taxon>
        <taxon>Agaricomycotina</taxon>
        <taxon>Agaricomycetes</taxon>
        <taxon>Agaricomycetidae</taxon>
        <taxon>Agaricales</taxon>
        <taxon>Pluteineae</taxon>
        <taxon>Pluteaceae</taxon>
        <taxon>Pluteus</taxon>
    </lineage>
</organism>
<reference evidence="1 2" key="1">
    <citation type="journal article" date="2019" name="Nat. Ecol. Evol.">
        <title>Megaphylogeny resolves global patterns of mushroom evolution.</title>
        <authorList>
            <person name="Varga T."/>
            <person name="Krizsan K."/>
            <person name="Foldi C."/>
            <person name="Dima B."/>
            <person name="Sanchez-Garcia M."/>
            <person name="Sanchez-Ramirez S."/>
            <person name="Szollosi G.J."/>
            <person name="Szarkandi J.G."/>
            <person name="Papp V."/>
            <person name="Albert L."/>
            <person name="Andreopoulos W."/>
            <person name="Angelini C."/>
            <person name="Antonin V."/>
            <person name="Barry K.W."/>
            <person name="Bougher N.L."/>
            <person name="Buchanan P."/>
            <person name="Buyck B."/>
            <person name="Bense V."/>
            <person name="Catcheside P."/>
            <person name="Chovatia M."/>
            <person name="Cooper J."/>
            <person name="Damon W."/>
            <person name="Desjardin D."/>
            <person name="Finy P."/>
            <person name="Geml J."/>
            <person name="Haridas S."/>
            <person name="Hughes K."/>
            <person name="Justo A."/>
            <person name="Karasinski D."/>
            <person name="Kautmanova I."/>
            <person name="Kiss B."/>
            <person name="Kocsube S."/>
            <person name="Kotiranta H."/>
            <person name="LaButti K.M."/>
            <person name="Lechner B.E."/>
            <person name="Liimatainen K."/>
            <person name="Lipzen A."/>
            <person name="Lukacs Z."/>
            <person name="Mihaltcheva S."/>
            <person name="Morgado L.N."/>
            <person name="Niskanen T."/>
            <person name="Noordeloos M.E."/>
            <person name="Ohm R.A."/>
            <person name="Ortiz-Santana B."/>
            <person name="Ovrebo C."/>
            <person name="Racz N."/>
            <person name="Riley R."/>
            <person name="Savchenko A."/>
            <person name="Shiryaev A."/>
            <person name="Soop K."/>
            <person name="Spirin V."/>
            <person name="Szebenyi C."/>
            <person name="Tomsovsky M."/>
            <person name="Tulloss R.E."/>
            <person name="Uehling J."/>
            <person name="Grigoriev I.V."/>
            <person name="Vagvolgyi C."/>
            <person name="Papp T."/>
            <person name="Martin F.M."/>
            <person name="Miettinen O."/>
            <person name="Hibbett D.S."/>
            <person name="Nagy L.G."/>
        </authorList>
    </citation>
    <scope>NUCLEOTIDE SEQUENCE [LARGE SCALE GENOMIC DNA]</scope>
    <source>
        <strain evidence="1 2">NL-1719</strain>
    </source>
</reference>
<dbReference type="EMBL" id="ML208268">
    <property type="protein sequence ID" value="TFK74365.1"/>
    <property type="molecule type" value="Genomic_DNA"/>
</dbReference>
<protein>
    <submittedName>
        <fullName evidence="1">3-keto sterol reductase</fullName>
    </submittedName>
</protein>
<evidence type="ECO:0000313" key="2">
    <source>
        <dbReference type="Proteomes" id="UP000308600"/>
    </source>
</evidence>
<proteinExistence type="predicted"/>
<dbReference type="Proteomes" id="UP000308600">
    <property type="component" value="Unassembled WGS sequence"/>
</dbReference>
<name>A0ACD3B890_9AGAR</name>
<accession>A0ACD3B890</accession>
<evidence type="ECO:0000313" key="1">
    <source>
        <dbReference type="EMBL" id="TFK74365.1"/>
    </source>
</evidence>
<gene>
    <name evidence="1" type="ORF">BDN72DRAFT_759884</name>
</gene>